<dbReference type="InterPro" id="IPR004399">
    <property type="entry name" value="HMP/HMP-P_kinase_dom"/>
</dbReference>
<evidence type="ECO:0000256" key="2">
    <source>
        <dbReference type="ARBA" id="ARBA00022741"/>
    </source>
</evidence>
<keyword evidence="1 6" id="KW-0808">Transferase</keyword>
<evidence type="ECO:0000259" key="5">
    <source>
        <dbReference type="Pfam" id="PF08543"/>
    </source>
</evidence>
<dbReference type="Pfam" id="PF08543">
    <property type="entry name" value="Phos_pyr_kin"/>
    <property type="match status" value="1"/>
</dbReference>
<dbReference type="InterPro" id="IPR029056">
    <property type="entry name" value="Ribokinase-like"/>
</dbReference>
<evidence type="ECO:0000256" key="3">
    <source>
        <dbReference type="ARBA" id="ARBA00022777"/>
    </source>
</evidence>
<dbReference type="InterPro" id="IPR013749">
    <property type="entry name" value="PM/HMP-P_kinase-1"/>
</dbReference>
<dbReference type="AlphaFoldDB" id="A0A160V6N4"/>
<dbReference type="CDD" id="cd01169">
    <property type="entry name" value="HMPP_kinase"/>
    <property type="match status" value="1"/>
</dbReference>
<organism evidence="6">
    <name type="scientific">hydrothermal vent metagenome</name>
    <dbReference type="NCBI Taxonomy" id="652676"/>
    <lineage>
        <taxon>unclassified sequences</taxon>
        <taxon>metagenomes</taxon>
        <taxon>ecological metagenomes</taxon>
    </lineage>
</organism>
<gene>
    <name evidence="6" type="ORF">MGWOODY_Clf296</name>
</gene>
<dbReference type="NCBIfam" id="TIGR00097">
    <property type="entry name" value="HMP-P_kinase"/>
    <property type="match status" value="1"/>
</dbReference>
<dbReference type="GO" id="GO:0008972">
    <property type="term" value="F:phosphomethylpyrimidine kinase activity"/>
    <property type="evidence" value="ECO:0007669"/>
    <property type="project" value="UniProtKB-EC"/>
</dbReference>
<dbReference type="GO" id="GO:0005524">
    <property type="term" value="F:ATP binding"/>
    <property type="evidence" value="ECO:0007669"/>
    <property type="project" value="UniProtKB-KW"/>
</dbReference>
<keyword evidence="2" id="KW-0547">Nucleotide-binding</keyword>
<sequence>MASVRKETSARKIPSAMTIAGSDSGAGAGVQADLKTFAALGVYGTSVLTAITAQNTLAVTTVHEVPTNVISSQIDAVVTDIGADAVKTGMLSSSAIIECVTKSLEKYSAIPELRRLVVDPVMVAKSGDSLLHEEAVGALRDLLLPMAAVVTPNIPEAETLTGLSIVSDDDVKKAAREIVAMGAASVVVKGGHRDGPATDLYFDGHNFREFTAPRFDTVNTHGTGCTFASAVAAGLAKGLQTDEAVGLAKEFVTEAIRRSFPIGQGHGPLNHFYNLWQ</sequence>
<evidence type="ECO:0000313" key="6">
    <source>
        <dbReference type="EMBL" id="CUV01446.1"/>
    </source>
</evidence>
<dbReference type="GO" id="GO:0009228">
    <property type="term" value="P:thiamine biosynthetic process"/>
    <property type="evidence" value="ECO:0007669"/>
    <property type="project" value="InterPro"/>
</dbReference>
<dbReference type="GO" id="GO:0008902">
    <property type="term" value="F:hydroxymethylpyrimidine kinase activity"/>
    <property type="evidence" value="ECO:0007669"/>
    <property type="project" value="TreeGrafter"/>
</dbReference>
<dbReference type="EMBL" id="FAXA01000075">
    <property type="protein sequence ID" value="CUV01446.1"/>
    <property type="molecule type" value="Genomic_DNA"/>
</dbReference>
<accession>A0A160V6N4</accession>
<protein>
    <submittedName>
        <fullName evidence="6">Hydroxymethylpyrimidine phosphate kinase ThiD</fullName>
        <ecNumber evidence="6">2.7.4.7</ecNumber>
    </submittedName>
</protein>
<feature type="domain" description="Pyridoxamine kinase/Phosphomethylpyrimidine kinase" evidence="5">
    <location>
        <begin position="23"/>
        <end position="270"/>
    </location>
</feature>
<reference evidence="6" key="1">
    <citation type="submission" date="2015-10" db="EMBL/GenBank/DDBJ databases">
        <authorList>
            <person name="Gilbert D.G."/>
        </authorList>
    </citation>
    <scope>NUCLEOTIDE SEQUENCE</scope>
</reference>
<keyword evidence="3 6" id="KW-0418">Kinase</keyword>
<proteinExistence type="predicted"/>
<dbReference type="GO" id="GO:0005829">
    <property type="term" value="C:cytosol"/>
    <property type="evidence" value="ECO:0007669"/>
    <property type="project" value="TreeGrafter"/>
</dbReference>
<evidence type="ECO:0000256" key="4">
    <source>
        <dbReference type="ARBA" id="ARBA00022840"/>
    </source>
</evidence>
<keyword evidence="4" id="KW-0067">ATP-binding</keyword>
<dbReference type="EC" id="2.7.4.7" evidence="6"/>
<dbReference type="Gene3D" id="3.40.1190.20">
    <property type="match status" value="1"/>
</dbReference>
<evidence type="ECO:0000256" key="1">
    <source>
        <dbReference type="ARBA" id="ARBA00022679"/>
    </source>
</evidence>
<dbReference type="PANTHER" id="PTHR20858:SF17">
    <property type="entry name" value="HYDROXYMETHYLPYRIMIDINE_PHOSPHOMETHYLPYRIMIDINE KINASE THI20-RELATED"/>
    <property type="match status" value="1"/>
</dbReference>
<dbReference type="FunFam" id="3.40.1190.20:FF:000003">
    <property type="entry name" value="Phosphomethylpyrimidine kinase ThiD"/>
    <property type="match status" value="1"/>
</dbReference>
<dbReference type="SUPFAM" id="SSF53613">
    <property type="entry name" value="Ribokinase-like"/>
    <property type="match status" value="1"/>
</dbReference>
<dbReference type="PANTHER" id="PTHR20858">
    <property type="entry name" value="PHOSPHOMETHYLPYRIMIDINE KINASE"/>
    <property type="match status" value="1"/>
</dbReference>
<name>A0A160V6N4_9ZZZZ</name>